<dbReference type="InterPro" id="IPR011707">
    <property type="entry name" value="Cu-oxidase-like_N"/>
</dbReference>
<dbReference type="Pfam" id="PF07732">
    <property type="entry name" value="Cu-oxidase_3"/>
    <property type="match status" value="1"/>
</dbReference>
<dbReference type="InterPro" id="IPR008972">
    <property type="entry name" value="Cupredoxin"/>
</dbReference>
<evidence type="ECO:0000313" key="10">
    <source>
        <dbReference type="Proteomes" id="UP000334019"/>
    </source>
</evidence>
<gene>
    <name evidence="9" type="ORF">GH723_02960</name>
</gene>
<dbReference type="Pfam" id="PF07731">
    <property type="entry name" value="Cu-oxidase_2"/>
    <property type="match status" value="1"/>
</dbReference>
<keyword evidence="5" id="KW-0732">Signal</keyword>
<dbReference type="GO" id="GO:0016491">
    <property type="term" value="F:oxidoreductase activity"/>
    <property type="evidence" value="ECO:0007669"/>
    <property type="project" value="UniProtKB-KW"/>
</dbReference>
<dbReference type="CDD" id="cd13861">
    <property type="entry name" value="CuRO_1_CumA_like"/>
    <property type="match status" value="1"/>
</dbReference>
<keyword evidence="10" id="KW-1185">Reference proteome</keyword>
<dbReference type="InterPro" id="IPR011706">
    <property type="entry name" value="Cu-oxidase_C"/>
</dbReference>
<dbReference type="AlphaFoldDB" id="A0A5Q2RER0"/>
<evidence type="ECO:0000259" key="6">
    <source>
        <dbReference type="Pfam" id="PF00394"/>
    </source>
</evidence>
<dbReference type="GO" id="GO:0005507">
    <property type="term" value="F:copper ion binding"/>
    <property type="evidence" value="ECO:0007669"/>
    <property type="project" value="InterPro"/>
</dbReference>
<dbReference type="InterPro" id="IPR034279">
    <property type="entry name" value="CuRO_3_CopA"/>
</dbReference>
<feature type="domain" description="Plastocyanin-like" evidence="8">
    <location>
        <begin position="85"/>
        <end position="188"/>
    </location>
</feature>
<dbReference type="PANTHER" id="PTHR11709">
    <property type="entry name" value="MULTI-COPPER OXIDASE"/>
    <property type="match status" value="1"/>
</dbReference>
<keyword evidence="2" id="KW-0560">Oxidoreductase</keyword>
<dbReference type="PROSITE" id="PS00079">
    <property type="entry name" value="MULTICOPPER_OXIDASE1"/>
    <property type="match status" value="1"/>
</dbReference>
<dbReference type="SUPFAM" id="SSF49503">
    <property type="entry name" value="Cupredoxins"/>
    <property type="match status" value="3"/>
</dbReference>
<evidence type="ECO:0000259" key="7">
    <source>
        <dbReference type="Pfam" id="PF07731"/>
    </source>
</evidence>
<proteinExistence type="predicted"/>
<evidence type="ECO:0000313" key="9">
    <source>
        <dbReference type="EMBL" id="QGG94143.1"/>
    </source>
</evidence>
<dbReference type="PROSITE" id="PS00080">
    <property type="entry name" value="MULTICOPPER_OXIDASE2"/>
    <property type="match status" value="1"/>
</dbReference>
<dbReference type="InterPro" id="IPR002355">
    <property type="entry name" value="Cu_oxidase_Cu_BS"/>
</dbReference>
<evidence type="ECO:0000256" key="5">
    <source>
        <dbReference type="SAM" id="SignalP"/>
    </source>
</evidence>
<dbReference type="CDD" id="cd13896">
    <property type="entry name" value="CuRO_3_CopA"/>
    <property type="match status" value="1"/>
</dbReference>
<feature type="compositionally biased region" description="Low complexity" evidence="4">
    <location>
        <begin position="33"/>
        <end position="45"/>
    </location>
</feature>
<evidence type="ECO:0000256" key="2">
    <source>
        <dbReference type="ARBA" id="ARBA00023002"/>
    </source>
</evidence>
<dbReference type="EMBL" id="CP045851">
    <property type="protein sequence ID" value="QGG94143.1"/>
    <property type="molecule type" value="Genomic_DNA"/>
</dbReference>
<feature type="signal peptide" evidence="5">
    <location>
        <begin position="1"/>
        <end position="24"/>
    </location>
</feature>
<dbReference type="KEGG" id="atq:GH723_02960"/>
<feature type="domain" description="Plastocyanin-like" evidence="6">
    <location>
        <begin position="284"/>
        <end position="338"/>
    </location>
</feature>
<dbReference type="RefSeq" id="WP_153758249.1">
    <property type="nucleotide sequence ID" value="NZ_CP045851.1"/>
</dbReference>
<evidence type="ECO:0000256" key="4">
    <source>
        <dbReference type="SAM" id="MobiDB-lite"/>
    </source>
</evidence>
<name>A0A5Q2RER0_9ACTN</name>
<sequence>MVNRSLRRLAIATALLFTAAAVWAGTTRPWDDAAPATEATTPASAVQPIGPEDEPVLAAERARRTSDGTVRDVELTAAPASVDLGGQTVETWAFNGAVPGPEIRLREGEVLRAVVRNGLPEPLTMHWHGIALRNDMDGVPDLTQEAISPGASFTYEFTVPDAGTYFYHPHTGTQLDRGLYGALIVEDELAPAEDGANDVTVLLDDWLDGLGQEPDEVLEGLTGGGGGHDMGAMDDMDMGAAAMDDMEMASPGRPLGGDTSDVDYPLYLVNGKSAPELPVGAGPLRLRLVNAGSDTPFRVAVGGARLTVVATDGFPVRPVTVDALVIGMGERYDVMVDVPGGSGLPLVATVEGGDGGARALLRSGPETIPTAGSRPSELDGDLLRLEDLVAADDVRLRPETPDRTFEISMRGDMQAYQWALDAPAEDGTSMPVREGERIRMVFRNDTMMWHPIHLHGHTFQVTTDGKPGARKDTVIVPPMETVVVEFDADNPGAWALHCHNIYHAEAGMVTVVSYVR</sequence>
<feature type="region of interest" description="Disordered" evidence="4">
    <location>
        <begin position="32"/>
        <end position="52"/>
    </location>
</feature>
<keyword evidence="1" id="KW-0479">Metal-binding</keyword>
<evidence type="ECO:0000256" key="1">
    <source>
        <dbReference type="ARBA" id="ARBA00022723"/>
    </source>
</evidence>
<evidence type="ECO:0000256" key="3">
    <source>
        <dbReference type="ARBA" id="ARBA00023008"/>
    </source>
</evidence>
<evidence type="ECO:0000259" key="8">
    <source>
        <dbReference type="Pfam" id="PF07732"/>
    </source>
</evidence>
<dbReference type="PANTHER" id="PTHR11709:SF394">
    <property type="entry name" value="FI03373P-RELATED"/>
    <property type="match status" value="1"/>
</dbReference>
<organism evidence="9 10">
    <name type="scientific">Actinomarinicola tropica</name>
    <dbReference type="NCBI Taxonomy" id="2789776"/>
    <lineage>
        <taxon>Bacteria</taxon>
        <taxon>Bacillati</taxon>
        <taxon>Actinomycetota</taxon>
        <taxon>Acidimicrobiia</taxon>
        <taxon>Acidimicrobiales</taxon>
        <taxon>Iamiaceae</taxon>
        <taxon>Actinomarinicola</taxon>
    </lineage>
</organism>
<dbReference type="Proteomes" id="UP000334019">
    <property type="component" value="Chromosome"/>
</dbReference>
<dbReference type="Pfam" id="PF00394">
    <property type="entry name" value="Cu-oxidase"/>
    <property type="match status" value="1"/>
</dbReference>
<dbReference type="InterPro" id="IPR033138">
    <property type="entry name" value="Cu_oxidase_CS"/>
</dbReference>
<dbReference type="InterPro" id="IPR045087">
    <property type="entry name" value="Cu-oxidase_fam"/>
</dbReference>
<feature type="domain" description="Plastocyanin-like" evidence="7">
    <location>
        <begin position="407"/>
        <end position="512"/>
    </location>
</feature>
<keyword evidence="3" id="KW-0186">Copper</keyword>
<dbReference type="Gene3D" id="2.60.40.420">
    <property type="entry name" value="Cupredoxins - blue copper proteins"/>
    <property type="match status" value="3"/>
</dbReference>
<feature type="chain" id="PRO_5024404066" evidence="5">
    <location>
        <begin position="25"/>
        <end position="516"/>
    </location>
</feature>
<accession>A0A5Q2RER0</accession>
<protein>
    <submittedName>
        <fullName evidence="9">Multicopper oxidase domain-containing protein</fullName>
    </submittedName>
</protein>
<reference evidence="9 10" key="1">
    <citation type="submission" date="2019-11" db="EMBL/GenBank/DDBJ databases">
        <authorList>
            <person name="He Y."/>
        </authorList>
    </citation>
    <scope>NUCLEOTIDE SEQUENCE [LARGE SCALE GENOMIC DNA]</scope>
    <source>
        <strain evidence="9 10">SCSIO 58843</strain>
    </source>
</reference>
<dbReference type="InterPro" id="IPR001117">
    <property type="entry name" value="Cu-oxidase_2nd"/>
</dbReference>